<name>A0A8M3B0P3_DANRE</name>
<sequence length="1494" mass="172562">MWALDSRMDTTRQLENNEEIAGSSELPVDIRDWAPDHVRQWMIEIKVDKEEANIVYNQKINGACLLLLKEPNLRELGLSMNAIILIVHNKGLLKLKTQQQNNVVTHTSSLKPYPFNRFNEAHRYRENTTLDVTETGTKDLIQPCHEFKGFTNTTEKHRRQKYTFELIRFAAACMNSRTNGTIHFGVSDDPHGQILGVDIPKTDEFDNQRKHAIEKHFKLEKNVQVAKMCIKPPRFVEVLRADMMSSGKSVIEVDIEPSYNVCQDLYFNTYEVEKSQEEQELKNKNKMPEPKATGKKKNESKSFFIRDGSSSKNIITSDSSKEYEKYLANMEHLSQLRKEAEEKHLSVVKTSVQGSKLCEMITGGTQSLDRSHFESYIVVANKSHPVQLENFSFLLYMDLLAVLDFDPESAEHGLNTLFEKKKINHHLPTEYKLTGVVEDIADKLKLTKNTSWVFCNGGIKNESPSDADNWLTEKGSSVRDVVSFLCRKDVLHHKKFLVIFLLLNQESDANGPLLETFNMFLQELKGRNQILCISDNATSYTYWKDLIQGRYRVDISRRCIYELSFAEVNGTILSLWSENRKSKRFLPGFSVSKVLLEHEDSFDMLSILCLNQCEGGNEDKQHHEEIFYKGGKVSWWNFYFSEQPGSMPFIKRDKFDYIINTIIPDICNLERSCAFFNIFHLPGCGATTLAMHVLWTLKNKFRCAVLQDSTNDYTAAAEQVVQLLTYKKDEEPKRLPVLLMIDDFQDISDVKKFQLQIEEECQRQKIYSKSPQVVIVNCMRVESFEQTDDTVFIENNLSEKEQKLFEEKLKEIEKTNRNTKTFYGFMILKSNYSSTYIQGVVKSTLIGFNLQHKHAQLFAVLVLLHVYCKNAVLSVSTCEEFLGLETKADSTSCNVENGFKKFSTLLKKCPVDYKISFEGVRVIHSSIAQHCLKELSASHGVTKAEITNILLTTELFYEYTLGKQKLMQDVHSMLVRRQNSVEAEDSLFSPLIQDIMKETPGMEETVLLNAVKCYRKDVAIPQLLARYYYIKKQDFSMAKDWAKKAKDLSGENSYMCDTVSQVYVNELKCAFREDKDDPISPNSLDRYLTLAKTATEACKETQQTANKEAITRLQRQKDYTTYNTAGHFCELQVAATVIEILQKTPPYKSQSELAGSNTKQSTDAESEPYYQVLGRHVDFLTQHKAMMKQDFVFLETFFVNLVPFFAGKDKQKEAIKHKVCKYFQQYTEVFCKINWSELRNKEFMNRPNKIAQIHECLEKNRGDTYTGLLEYLYEENSSSTLEEIIQQYRFFLDPKTEDREVMDTINFIYANVILANIKPKSQYIMPYQDLRKLLLNLITWPRSFSEILPLYYISIVLLWQEAHRDLPTFVSQMKASYSKELKPLSNGKRAAVHFYLGKDRGYGGLLSYRDINRCLGPGEDILTQWDNEKIWKTVRNSKKLQRISGEIRNNLIWVADVKVYVDPMFVTQLRKGSGARVTFFIGFSMNGPVALDIL</sequence>
<proteinExistence type="predicted"/>
<dbReference type="PROSITE" id="PS50105">
    <property type="entry name" value="SAM_DOMAIN"/>
    <property type="match status" value="1"/>
</dbReference>
<dbReference type="Proteomes" id="UP000000437">
    <property type="component" value="Chromosome 3"/>
</dbReference>
<dbReference type="Gene3D" id="1.10.150.50">
    <property type="entry name" value="Transcription Factor, Ets-1"/>
    <property type="match status" value="1"/>
</dbReference>
<dbReference type="PANTHER" id="PTHR16155:SF20">
    <property type="entry name" value="STERILE ALPHA MOTIF DOMAIN-CONTAINING PROTEIN 9-LIKE"/>
    <property type="match status" value="1"/>
</dbReference>
<feature type="domain" description="SAM" evidence="2">
    <location>
        <begin position="33"/>
        <end position="79"/>
    </location>
</feature>
<evidence type="ECO:0000256" key="1">
    <source>
        <dbReference type="SAM" id="MobiDB-lite"/>
    </source>
</evidence>
<reference evidence="4" key="1">
    <citation type="submission" date="2025-08" db="UniProtKB">
        <authorList>
            <consortium name="RefSeq"/>
        </authorList>
    </citation>
    <scope>IDENTIFICATION</scope>
    <source>
        <strain evidence="4">Tuebingen</strain>
        <tissue evidence="4">Fibroblasts and whole tissue</tissue>
    </source>
</reference>
<dbReference type="GO" id="GO:0005737">
    <property type="term" value="C:cytoplasm"/>
    <property type="evidence" value="ECO:0000318"/>
    <property type="project" value="GO_Central"/>
</dbReference>
<keyword evidence="3" id="KW-1185">Reference proteome</keyword>
<dbReference type="OrthoDB" id="2337140at2759"/>
<dbReference type="InterPro" id="IPR038461">
    <property type="entry name" value="Schlafen_AlbA_2_dom_sf"/>
</dbReference>
<protein>
    <submittedName>
        <fullName evidence="4">Sterile alpha motif domain-containing protein 9</fullName>
    </submittedName>
</protein>
<dbReference type="PANTHER" id="PTHR16155">
    <property type="entry name" value="DED DOMAIN-CONTAINING PROTEIN"/>
    <property type="match status" value="1"/>
</dbReference>
<dbReference type="CDD" id="cd09528">
    <property type="entry name" value="SAM_Samd9_Samd9L"/>
    <property type="match status" value="1"/>
</dbReference>
<gene>
    <name evidence="4" type="primary">LOC101882579</name>
</gene>
<evidence type="ECO:0000313" key="3">
    <source>
        <dbReference type="Proteomes" id="UP000000437"/>
    </source>
</evidence>
<dbReference type="AlphaFoldDB" id="A0A8M3B0P3"/>
<feature type="region of interest" description="Disordered" evidence="1">
    <location>
        <begin position="277"/>
        <end position="300"/>
    </location>
</feature>
<dbReference type="InterPro" id="IPR001660">
    <property type="entry name" value="SAM"/>
</dbReference>
<accession>A0A8M3B0P3</accession>
<dbReference type="GeneID" id="101882579"/>
<dbReference type="Gene3D" id="3.30.950.30">
    <property type="entry name" value="Schlafen, AAA domain"/>
    <property type="match status" value="1"/>
</dbReference>
<feature type="compositionally biased region" description="Basic and acidic residues" evidence="1">
    <location>
        <begin position="277"/>
        <end position="289"/>
    </location>
</feature>
<dbReference type="SUPFAM" id="SSF47769">
    <property type="entry name" value="SAM/Pointed domain"/>
    <property type="match status" value="1"/>
</dbReference>
<organism evidence="3 4">
    <name type="scientific">Danio rerio</name>
    <name type="common">Zebrafish</name>
    <name type="synonym">Brachydanio rerio</name>
    <dbReference type="NCBI Taxonomy" id="7955"/>
    <lineage>
        <taxon>Eukaryota</taxon>
        <taxon>Metazoa</taxon>
        <taxon>Chordata</taxon>
        <taxon>Craniata</taxon>
        <taxon>Vertebrata</taxon>
        <taxon>Euteleostomi</taxon>
        <taxon>Actinopterygii</taxon>
        <taxon>Neopterygii</taxon>
        <taxon>Teleostei</taxon>
        <taxon>Ostariophysi</taxon>
        <taxon>Cypriniformes</taxon>
        <taxon>Danionidae</taxon>
        <taxon>Danioninae</taxon>
        <taxon>Danio</taxon>
    </lineage>
</organism>
<dbReference type="RefSeq" id="XP_009297386.1">
    <property type="nucleotide sequence ID" value="XM_009299111.5"/>
</dbReference>
<evidence type="ECO:0000313" key="4">
    <source>
        <dbReference type="RefSeq" id="XP_009297386.1"/>
    </source>
</evidence>
<evidence type="ECO:0000259" key="2">
    <source>
        <dbReference type="PROSITE" id="PS50105"/>
    </source>
</evidence>
<dbReference type="KEGG" id="dre:101882579"/>
<dbReference type="InterPro" id="IPR013761">
    <property type="entry name" value="SAM/pointed_sf"/>
</dbReference>